<dbReference type="GO" id="GO:0051301">
    <property type="term" value="P:cell division"/>
    <property type="evidence" value="ECO:0007669"/>
    <property type="project" value="UniProtKB-KW"/>
</dbReference>
<dbReference type="CDD" id="cd03785">
    <property type="entry name" value="GT28_MurG"/>
    <property type="match status" value="1"/>
</dbReference>
<dbReference type="Pfam" id="PF03033">
    <property type="entry name" value="Glyco_transf_28"/>
    <property type="match status" value="1"/>
</dbReference>
<comment type="subcellular location">
    <subcellularLocation>
        <location evidence="10">Cell membrane</location>
        <topology evidence="10">Peripheral membrane protein</topology>
        <orientation evidence="10">Cytoplasmic side</orientation>
    </subcellularLocation>
</comment>
<comment type="similarity">
    <text evidence="10">Belongs to the glycosyltransferase 28 family. MurG subfamily.</text>
</comment>
<dbReference type="Pfam" id="PF04101">
    <property type="entry name" value="Glyco_tran_28_C"/>
    <property type="match status" value="1"/>
</dbReference>
<dbReference type="NCBIfam" id="TIGR01133">
    <property type="entry name" value="murG"/>
    <property type="match status" value="1"/>
</dbReference>
<dbReference type="GO" id="GO:0009252">
    <property type="term" value="P:peptidoglycan biosynthetic process"/>
    <property type="evidence" value="ECO:0007669"/>
    <property type="project" value="UniProtKB-UniRule"/>
</dbReference>
<dbReference type="RefSeq" id="WP_308992936.1">
    <property type="nucleotide sequence ID" value="NZ_CP155618.1"/>
</dbReference>
<dbReference type="HAMAP" id="MF_00033">
    <property type="entry name" value="MurG"/>
    <property type="match status" value="1"/>
</dbReference>
<comment type="pathway">
    <text evidence="10">Cell wall biogenesis; peptidoglycan biosynthesis.</text>
</comment>
<dbReference type="PANTHER" id="PTHR21015:SF22">
    <property type="entry name" value="GLYCOSYLTRANSFERASE"/>
    <property type="match status" value="1"/>
</dbReference>
<feature type="binding site" evidence="10">
    <location>
        <position position="296"/>
    </location>
    <ligand>
        <name>UDP-N-acetyl-alpha-D-glucosamine</name>
        <dbReference type="ChEBI" id="CHEBI:57705"/>
    </ligand>
</feature>
<evidence type="ECO:0000313" key="14">
    <source>
        <dbReference type="Proteomes" id="UP001224325"/>
    </source>
</evidence>
<evidence type="ECO:0000256" key="9">
    <source>
        <dbReference type="ARBA" id="ARBA00023316"/>
    </source>
</evidence>
<keyword evidence="14" id="KW-1185">Reference proteome</keyword>
<dbReference type="Gene3D" id="3.40.50.2000">
    <property type="entry name" value="Glycogen Phosphorylase B"/>
    <property type="match status" value="2"/>
</dbReference>
<dbReference type="SUPFAM" id="SSF53756">
    <property type="entry name" value="UDP-Glycosyltransferase/glycogen phosphorylase"/>
    <property type="match status" value="1"/>
</dbReference>
<reference evidence="13" key="1">
    <citation type="submission" date="2024-04" db="EMBL/GenBank/DDBJ databases">
        <title>Mariniflexile litorale, isolated from the shallow sediments of the Sea of Japan.</title>
        <authorList>
            <person name="Romanenko L."/>
            <person name="Isaeva M."/>
        </authorList>
    </citation>
    <scope>NUCLEOTIDE SEQUENCE [LARGE SCALE GENOMIC DNA]</scope>
    <source>
        <strain evidence="13">KMM 9835</strain>
    </source>
</reference>
<evidence type="ECO:0000256" key="2">
    <source>
        <dbReference type="ARBA" id="ARBA00022618"/>
    </source>
</evidence>
<evidence type="ECO:0000256" key="10">
    <source>
        <dbReference type="HAMAP-Rule" id="MF_00033"/>
    </source>
</evidence>
<keyword evidence="3 10" id="KW-0328">Glycosyltransferase</keyword>
<evidence type="ECO:0000256" key="7">
    <source>
        <dbReference type="ARBA" id="ARBA00023136"/>
    </source>
</evidence>
<evidence type="ECO:0000256" key="6">
    <source>
        <dbReference type="ARBA" id="ARBA00022984"/>
    </source>
</evidence>
<dbReference type="GO" id="GO:0071555">
    <property type="term" value="P:cell wall organization"/>
    <property type="evidence" value="ECO:0007669"/>
    <property type="project" value="UniProtKB-KW"/>
</dbReference>
<dbReference type="GO" id="GO:0050511">
    <property type="term" value="F:undecaprenyldiphospho-muramoylpentapeptide beta-N-acetylglucosaminyltransferase activity"/>
    <property type="evidence" value="ECO:0007669"/>
    <property type="project" value="UniProtKB-UniRule"/>
</dbReference>
<evidence type="ECO:0000256" key="8">
    <source>
        <dbReference type="ARBA" id="ARBA00023306"/>
    </source>
</evidence>
<organism evidence="13 14">
    <name type="scientific">Mariniflexile litorale</name>
    <dbReference type="NCBI Taxonomy" id="3045158"/>
    <lineage>
        <taxon>Bacteria</taxon>
        <taxon>Pseudomonadati</taxon>
        <taxon>Bacteroidota</taxon>
        <taxon>Flavobacteriia</taxon>
        <taxon>Flavobacteriales</taxon>
        <taxon>Flavobacteriaceae</taxon>
        <taxon>Mariniflexile</taxon>
    </lineage>
</organism>
<evidence type="ECO:0000256" key="1">
    <source>
        <dbReference type="ARBA" id="ARBA00022475"/>
    </source>
</evidence>
<comment type="function">
    <text evidence="10">Cell wall formation. Catalyzes the transfer of a GlcNAc subunit on undecaprenyl-pyrophosphoryl-MurNAc-pentapeptide (lipid intermediate I) to form undecaprenyl-pyrophosphoryl-MurNAc-(pentapeptide)GlcNAc (lipid intermediate II).</text>
</comment>
<gene>
    <name evidence="10 13" type="primary">murG</name>
    <name evidence="13" type="ORF">QLS71_010545</name>
</gene>
<dbReference type="InterPro" id="IPR007235">
    <property type="entry name" value="Glyco_trans_28_C"/>
</dbReference>
<accession>A0AAU7EAY2</accession>
<evidence type="ECO:0000256" key="3">
    <source>
        <dbReference type="ARBA" id="ARBA00022676"/>
    </source>
</evidence>
<evidence type="ECO:0000259" key="12">
    <source>
        <dbReference type="Pfam" id="PF04101"/>
    </source>
</evidence>
<dbReference type="GO" id="GO:0005975">
    <property type="term" value="P:carbohydrate metabolic process"/>
    <property type="evidence" value="ECO:0007669"/>
    <property type="project" value="InterPro"/>
</dbReference>
<name>A0AAU7EAY2_9FLAO</name>
<proteinExistence type="inferred from homology"/>
<feature type="binding site" evidence="10">
    <location>
        <begin position="13"/>
        <end position="15"/>
    </location>
    <ligand>
        <name>UDP-N-acetyl-alpha-D-glucosamine</name>
        <dbReference type="ChEBI" id="CHEBI:57705"/>
    </ligand>
</feature>
<keyword evidence="7 10" id="KW-0472">Membrane</keyword>
<feature type="domain" description="Glycosyl transferase family 28 C-terminal" evidence="12">
    <location>
        <begin position="193"/>
        <end position="350"/>
    </location>
</feature>
<keyword evidence="5 10" id="KW-0133">Cell shape</keyword>
<comment type="catalytic activity">
    <reaction evidence="10">
        <text>di-trans,octa-cis-undecaprenyl diphospho-N-acetyl-alpha-D-muramoyl-L-alanyl-D-glutamyl-meso-2,6-diaminopimeloyl-D-alanyl-D-alanine + UDP-N-acetyl-alpha-D-glucosamine = di-trans,octa-cis-undecaprenyl diphospho-[N-acetyl-alpha-D-glucosaminyl-(1-&gt;4)]-N-acetyl-alpha-D-muramoyl-L-alanyl-D-glutamyl-meso-2,6-diaminopimeloyl-D-alanyl-D-alanine + UDP + H(+)</text>
        <dbReference type="Rhea" id="RHEA:31227"/>
        <dbReference type="ChEBI" id="CHEBI:15378"/>
        <dbReference type="ChEBI" id="CHEBI:57705"/>
        <dbReference type="ChEBI" id="CHEBI:58223"/>
        <dbReference type="ChEBI" id="CHEBI:61387"/>
        <dbReference type="ChEBI" id="CHEBI:61388"/>
        <dbReference type="EC" id="2.4.1.227"/>
    </reaction>
</comment>
<dbReference type="InterPro" id="IPR006009">
    <property type="entry name" value="GlcNAc_MurG"/>
</dbReference>
<dbReference type="EMBL" id="CP155618">
    <property type="protein sequence ID" value="XBL12769.1"/>
    <property type="molecule type" value="Genomic_DNA"/>
</dbReference>
<keyword evidence="8 10" id="KW-0131">Cell cycle</keyword>
<dbReference type="GO" id="GO:0005886">
    <property type="term" value="C:plasma membrane"/>
    <property type="evidence" value="ECO:0007669"/>
    <property type="project" value="UniProtKB-SubCell"/>
</dbReference>
<dbReference type="GO" id="GO:0008360">
    <property type="term" value="P:regulation of cell shape"/>
    <property type="evidence" value="ECO:0007669"/>
    <property type="project" value="UniProtKB-KW"/>
</dbReference>
<dbReference type="EC" id="2.4.1.227" evidence="10"/>
<feature type="domain" description="Glycosyltransferase family 28 N-terminal" evidence="11">
    <location>
        <begin position="6"/>
        <end position="145"/>
    </location>
</feature>
<keyword evidence="2 10" id="KW-0132">Cell division</keyword>
<dbReference type="Proteomes" id="UP001224325">
    <property type="component" value="Chromosome"/>
</dbReference>
<feature type="binding site" evidence="10">
    <location>
        <position position="127"/>
    </location>
    <ligand>
        <name>UDP-N-acetyl-alpha-D-glucosamine</name>
        <dbReference type="ChEBI" id="CHEBI:57705"/>
    </ligand>
</feature>
<evidence type="ECO:0000256" key="4">
    <source>
        <dbReference type="ARBA" id="ARBA00022679"/>
    </source>
</evidence>
<keyword evidence="1 10" id="KW-1003">Cell membrane</keyword>
<feature type="binding site" evidence="10">
    <location>
        <position position="200"/>
    </location>
    <ligand>
        <name>UDP-N-acetyl-alpha-D-glucosamine</name>
        <dbReference type="ChEBI" id="CHEBI:57705"/>
    </ligand>
</feature>
<evidence type="ECO:0000313" key="13">
    <source>
        <dbReference type="EMBL" id="XBL12769.1"/>
    </source>
</evidence>
<dbReference type="KEGG" id="mlil:QLS71_010545"/>
<dbReference type="PANTHER" id="PTHR21015">
    <property type="entry name" value="UDP-N-ACETYLGLUCOSAMINE--N-ACETYLMURAMYL-(PENTAPEPTIDE) PYROPHOSPHORYL-UNDECAPRENOL N-ACETYLGLUCOSAMINE TRANSFERASE 1"/>
    <property type="match status" value="1"/>
</dbReference>
<evidence type="ECO:0000256" key="5">
    <source>
        <dbReference type="ARBA" id="ARBA00022960"/>
    </source>
</evidence>
<protein>
    <recommendedName>
        <fullName evidence="10">UDP-N-acetylglucosamine--N-acetylmuramyl-(pentapeptide) pyrophosphoryl-undecaprenol N-acetylglucosamine transferase</fullName>
        <ecNumber evidence="10">2.4.1.227</ecNumber>
    </recommendedName>
    <alternativeName>
        <fullName evidence="10">Undecaprenyl-PP-MurNAc-pentapeptide-UDPGlcNAc GlcNAc transferase</fullName>
    </alternativeName>
</protein>
<keyword evidence="4 10" id="KW-0808">Transferase</keyword>
<evidence type="ECO:0000259" key="11">
    <source>
        <dbReference type="Pfam" id="PF03033"/>
    </source>
</evidence>
<sequence length="366" mass="40771">MSNYKIILSGGGTGGHIYPAIAIANELKLRFPNAEFLFVGAKDRMEMEKVPQAGYEIKGLWISGIQRQLTLKNLKFPFKLISSLWNAKKIVKSFKPDVAIGTGGFASGPLLQIAAANKIPYLIQEQNSYPGITNKMLAKKAQKICVAYDGLERFFPKDKIIKTGNPVRKGLLDIESKTAEAKSFFNLKQSKYTLLVLGGSLGSRRINQLIEKKLDFLDMQNVQVIWQCGKLYYNQYKIYNNTNNVQVYEFLNNMDFAYAAADMVISRAGASSVSELCIVGKPVIFVPSPNVAEDHQTKNAMAIVDKDAAMIIKEEDLDADFENKFSQLIASPEKQKNLGSNIKKLALVNATKQIADEVEKLLKIKK</sequence>
<dbReference type="AlphaFoldDB" id="A0AAU7EAY2"/>
<dbReference type="InterPro" id="IPR004276">
    <property type="entry name" value="GlycoTrans_28_N"/>
</dbReference>
<comment type="caution">
    <text evidence="10">Lacks conserved residue(s) required for the propagation of feature annotation.</text>
</comment>
<feature type="binding site" evidence="10">
    <location>
        <position position="168"/>
    </location>
    <ligand>
        <name>UDP-N-acetyl-alpha-D-glucosamine</name>
        <dbReference type="ChEBI" id="CHEBI:57705"/>
    </ligand>
</feature>
<keyword evidence="9 10" id="KW-0961">Cell wall biogenesis/degradation</keyword>
<keyword evidence="6 10" id="KW-0573">Peptidoglycan synthesis</keyword>